<protein>
    <submittedName>
        <fullName evidence="2">Uncharacterized protein</fullName>
    </submittedName>
</protein>
<name>A0AA41KG22_9EURY</name>
<feature type="transmembrane region" description="Helical" evidence="1">
    <location>
        <begin position="313"/>
        <end position="336"/>
    </location>
</feature>
<keyword evidence="1" id="KW-0812">Transmembrane</keyword>
<evidence type="ECO:0000256" key="1">
    <source>
        <dbReference type="SAM" id="Phobius"/>
    </source>
</evidence>
<dbReference type="RefSeq" id="WP_162413238.1">
    <property type="nucleotide sequence ID" value="NZ_JAHQXE010000003.1"/>
</dbReference>
<gene>
    <name evidence="2" type="ORF">KTS37_12570</name>
</gene>
<accession>A0AA41KG22</accession>
<feature type="transmembrane region" description="Helical" evidence="1">
    <location>
        <begin position="167"/>
        <end position="193"/>
    </location>
</feature>
<comment type="caution">
    <text evidence="2">The sequence shown here is derived from an EMBL/GenBank/DDBJ whole genome shotgun (WGS) entry which is preliminary data.</text>
</comment>
<feature type="transmembrane region" description="Helical" evidence="1">
    <location>
        <begin position="205"/>
        <end position="229"/>
    </location>
</feature>
<dbReference type="EMBL" id="JAHQXE010000003">
    <property type="protein sequence ID" value="MBV0902622.1"/>
    <property type="molecule type" value="Genomic_DNA"/>
</dbReference>
<evidence type="ECO:0000313" key="3">
    <source>
        <dbReference type="Proteomes" id="UP001166304"/>
    </source>
</evidence>
<dbReference type="InterPro" id="IPR055966">
    <property type="entry name" value="DUF7544"/>
</dbReference>
<sequence length="372" mass="38605">MALHAVDDIDDAIDATKAFLFPFEKWTWLKLAFVVFFIGGGGGGLNNVQSFGNVGDFGNGGPGSGSGGGSASGEFSLSAPLESVAGLPGDALLQVSEPGVPSDVPTEALAGLGFVVFALLGLIVLLALVYGILSNFMEFVLTQALIDREIHVRRYFSDHVGNGVQLFLFRLALGVVWLGVALAIGAAVFFLALGGEMANVGASSILALSGLFIVVFAVLAVSYGVVFGFTTVFVVPMMTASDDGVLSGWSRLWGSMKAEPKQYLAYFGLSIVLQIGVGILQAILGVIALIVLLIPFGLLGLVLFLALGGGGMLAWAAVGIVGTLGFLALVVVGALIQVPLTTFLRYYAMLVLGDIDTDLDPIPEVRADIRSA</sequence>
<dbReference type="Proteomes" id="UP001166304">
    <property type="component" value="Unassembled WGS sequence"/>
</dbReference>
<keyword evidence="1" id="KW-0472">Membrane</keyword>
<feature type="transmembrane region" description="Helical" evidence="1">
    <location>
        <begin position="287"/>
        <end position="307"/>
    </location>
</feature>
<feature type="transmembrane region" description="Helical" evidence="1">
    <location>
        <begin position="263"/>
        <end position="280"/>
    </location>
</feature>
<organism evidence="2 3">
    <name type="scientific">Haloarcula salina</name>
    <dbReference type="NCBI Taxonomy" id="1429914"/>
    <lineage>
        <taxon>Archaea</taxon>
        <taxon>Methanobacteriati</taxon>
        <taxon>Methanobacteriota</taxon>
        <taxon>Stenosarchaea group</taxon>
        <taxon>Halobacteria</taxon>
        <taxon>Halobacteriales</taxon>
        <taxon>Haloarculaceae</taxon>
        <taxon>Haloarcula</taxon>
    </lineage>
</organism>
<feature type="transmembrane region" description="Helical" evidence="1">
    <location>
        <begin position="109"/>
        <end position="133"/>
    </location>
</feature>
<reference evidence="2" key="1">
    <citation type="submission" date="2021-06" db="EMBL/GenBank/DDBJ databases">
        <title>New haloarchaea isolates fom saline soil.</title>
        <authorList>
            <person name="Duran-Viseras A."/>
            <person name="Sanchez-Porro C.S."/>
            <person name="Ventosa A."/>
        </authorList>
    </citation>
    <scope>NUCLEOTIDE SEQUENCE</scope>
    <source>
        <strain evidence="2">JCM 18369</strain>
    </source>
</reference>
<dbReference type="Pfam" id="PF24400">
    <property type="entry name" value="DUF7544"/>
    <property type="match status" value="1"/>
</dbReference>
<evidence type="ECO:0000313" key="2">
    <source>
        <dbReference type="EMBL" id="MBV0902622.1"/>
    </source>
</evidence>
<keyword evidence="3" id="KW-1185">Reference proteome</keyword>
<feature type="transmembrane region" description="Helical" evidence="1">
    <location>
        <begin position="26"/>
        <end position="45"/>
    </location>
</feature>
<dbReference type="AlphaFoldDB" id="A0AA41KG22"/>
<keyword evidence="1" id="KW-1133">Transmembrane helix</keyword>
<proteinExistence type="predicted"/>